<evidence type="ECO:0000256" key="2">
    <source>
        <dbReference type="HAMAP-Rule" id="MF_00634"/>
    </source>
</evidence>
<dbReference type="PANTHER" id="PTHR13420">
    <property type="entry name" value="UPF0235 PROTEIN C15ORF40"/>
    <property type="match status" value="1"/>
</dbReference>
<dbReference type="HAMAP" id="MF_00634">
    <property type="entry name" value="UPF0235"/>
    <property type="match status" value="1"/>
</dbReference>
<dbReference type="EMBL" id="CP002009">
    <property type="protein sequence ID" value="ADG13144.1"/>
    <property type="molecule type" value="Genomic_DNA"/>
</dbReference>
<reference evidence="3" key="1">
    <citation type="submission" date="2010-04" db="EMBL/GenBank/DDBJ databases">
        <title>Complete sequence of Methanocaldococcus infernus ME.</title>
        <authorList>
            <consortium name="US DOE Joint Genome Institute"/>
            <person name="Lucas S."/>
            <person name="Copeland A."/>
            <person name="Lapidus A."/>
            <person name="Cheng J.-F."/>
            <person name="Bruce D."/>
            <person name="Goodwin L."/>
            <person name="Pitluck S."/>
            <person name="Munk A.C."/>
            <person name="Detter J.C."/>
            <person name="Han C."/>
            <person name="Tapia R."/>
            <person name="Land M."/>
            <person name="Hauser L."/>
            <person name="Kyrpides N."/>
            <person name="Mikhailova N."/>
            <person name="Sieprawska-Lupa M."/>
            <person name="Whitman W.B."/>
            <person name="Woyke T."/>
        </authorList>
    </citation>
    <scope>NUCLEOTIDE SEQUENCE [LARGE SCALE GENOMIC DNA]</scope>
    <source>
        <strain evidence="3">ME</strain>
    </source>
</reference>
<dbReference type="SMART" id="SM01152">
    <property type="entry name" value="DUF167"/>
    <property type="match status" value="1"/>
</dbReference>
<dbReference type="GeneID" id="9131479"/>
<dbReference type="SUPFAM" id="SSF69786">
    <property type="entry name" value="YggU-like"/>
    <property type="match status" value="1"/>
</dbReference>
<evidence type="ECO:0000313" key="4">
    <source>
        <dbReference type="Proteomes" id="UP000002061"/>
    </source>
</evidence>
<dbReference type="Proteomes" id="UP000002061">
    <property type="component" value="Chromosome"/>
</dbReference>
<evidence type="ECO:0000313" key="3">
    <source>
        <dbReference type="EMBL" id="ADG13144.1"/>
    </source>
</evidence>
<dbReference type="InterPro" id="IPR003746">
    <property type="entry name" value="DUF167"/>
</dbReference>
<dbReference type="RefSeq" id="WP_013099890.1">
    <property type="nucleotide sequence ID" value="NC_014122.1"/>
</dbReference>
<evidence type="ECO:0000256" key="1">
    <source>
        <dbReference type="ARBA" id="ARBA00010364"/>
    </source>
</evidence>
<organism evidence="3 4">
    <name type="scientific">Methanocaldococcus infernus (strain DSM 11812 / JCM 15783 / ME)</name>
    <dbReference type="NCBI Taxonomy" id="573063"/>
    <lineage>
        <taxon>Archaea</taxon>
        <taxon>Methanobacteriati</taxon>
        <taxon>Methanobacteriota</taxon>
        <taxon>Methanomada group</taxon>
        <taxon>Methanococci</taxon>
        <taxon>Methanococcales</taxon>
        <taxon>Methanocaldococcaceae</taxon>
        <taxon>Methanocaldococcus</taxon>
    </lineage>
</organism>
<keyword evidence="4" id="KW-1185">Reference proteome</keyword>
<dbReference type="eggNOG" id="arCOG04058">
    <property type="taxonomic scope" value="Archaea"/>
</dbReference>
<dbReference type="InterPro" id="IPR036591">
    <property type="entry name" value="YggU-like_sf"/>
</dbReference>
<accession>D5VRE1</accession>
<dbReference type="GO" id="GO:0005737">
    <property type="term" value="C:cytoplasm"/>
    <property type="evidence" value="ECO:0007669"/>
    <property type="project" value="TreeGrafter"/>
</dbReference>
<name>D5VRE1_METIM</name>
<dbReference type="NCBIfam" id="TIGR00251">
    <property type="entry name" value="DUF167 family protein"/>
    <property type="match status" value="1"/>
</dbReference>
<dbReference type="AlphaFoldDB" id="D5VRE1"/>
<gene>
    <name evidence="3" type="ordered locus">Metin_0474</name>
</gene>
<sequence>MLRECKEGTLLDIIVTPNAKKTEIVGRDEWRNRLEVKVKAPPVEGKANKEIIKFFSKLFGDVEIVAGEKSSKKTILIRKPLKEVEEILNSLI</sequence>
<protein>
    <recommendedName>
        <fullName evidence="2">UPF0235 protein Metin_0474</fullName>
    </recommendedName>
</protein>
<dbReference type="Pfam" id="PF02594">
    <property type="entry name" value="DUF167"/>
    <property type="match status" value="1"/>
</dbReference>
<proteinExistence type="inferred from homology"/>
<dbReference type="HOGENOM" id="CLU_130694_6_1_2"/>
<dbReference type="KEGG" id="mif:Metin_0474"/>
<dbReference type="Gene3D" id="3.30.1200.10">
    <property type="entry name" value="YggU-like"/>
    <property type="match status" value="1"/>
</dbReference>
<dbReference type="PANTHER" id="PTHR13420:SF7">
    <property type="entry name" value="UPF0235 PROTEIN C15ORF40"/>
    <property type="match status" value="1"/>
</dbReference>
<dbReference type="OrthoDB" id="53248at2157"/>
<comment type="similarity">
    <text evidence="1 2">Belongs to the UPF0235 family.</text>
</comment>
<dbReference type="STRING" id="573063.Metin_0474"/>